<dbReference type="Proteomes" id="UP000823863">
    <property type="component" value="Unassembled WGS sequence"/>
</dbReference>
<evidence type="ECO:0000313" key="2">
    <source>
        <dbReference type="Proteomes" id="UP000823863"/>
    </source>
</evidence>
<dbReference type="Gene3D" id="3.40.50.300">
    <property type="entry name" value="P-loop containing nucleotide triphosphate hydrolases"/>
    <property type="match status" value="1"/>
</dbReference>
<proteinExistence type="predicted"/>
<evidence type="ECO:0000313" key="1">
    <source>
        <dbReference type="EMBL" id="HJC65527.1"/>
    </source>
</evidence>
<dbReference type="AlphaFoldDB" id="A0A9D2PQS8"/>
<dbReference type="Pfam" id="PF13481">
    <property type="entry name" value="AAA_25"/>
    <property type="match status" value="1"/>
</dbReference>
<reference evidence="1" key="2">
    <citation type="submission" date="2021-04" db="EMBL/GenBank/DDBJ databases">
        <authorList>
            <person name="Gilroy R."/>
        </authorList>
    </citation>
    <scope>NUCLEOTIDE SEQUENCE</scope>
    <source>
        <strain evidence="1">CHK198-12963</strain>
    </source>
</reference>
<accession>A0A9D2PQS8</accession>
<name>A0A9D2PQS8_9FIRM</name>
<protein>
    <submittedName>
        <fullName evidence="1">AAA family ATPase</fullName>
    </submittedName>
</protein>
<reference evidence="1" key="1">
    <citation type="journal article" date="2021" name="PeerJ">
        <title>Extensive microbial diversity within the chicken gut microbiome revealed by metagenomics and culture.</title>
        <authorList>
            <person name="Gilroy R."/>
            <person name="Ravi A."/>
            <person name="Getino M."/>
            <person name="Pursley I."/>
            <person name="Horton D.L."/>
            <person name="Alikhan N.F."/>
            <person name="Baker D."/>
            <person name="Gharbi K."/>
            <person name="Hall N."/>
            <person name="Watson M."/>
            <person name="Adriaenssens E.M."/>
            <person name="Foster-Nyarko E."/>
            <person name="Jarju S."/>
            <person name="Secka A."/>
            <person name="Antonio M."/>
            <person name="Oren A."/>
            <person name="Chaudhuri R.R."/>
            <person name="La Ragione R."/>
            <person name="Hildebrand F."/>
            <person name="Pallen M.J."/>
        </authorList>
    </citation>
    <scope>NUCLEOTIDE SEQUENCE</scope>
    <source>
        <strain evidence="1">CHK198-12963</strain>
    </source>
</reference>
<comment type="caution">
    <text evidence="1">The sequence shown here is derived from an EMBL/GenBank/DDBJ whole genome shotgun (WGS) entry which is preliminary data.</text>
</comment>
<sequence length="55" mass="6089">MNDEKNKPLLVPLSDVQEKTAEWLVPGYMPRGQINIWAGDGGSGKTTAGRREVYN</sequence>
<organism evidence="1 2">
    <name type="scientific">Candidatus Enterocloster excrementigallinarum</name>
    <dbReference type="NCBI Taxonomy" id="2838558"/>
    <lineage>
        <taxon>Bacteria</taxon>
        <taxon>Bacillati</taxon>
        <taxon>Bacillota</taxon>
        <taxon>Clostridia</taxon>
        <taxon>Lachnospirales</taxon>
        <taxon>Lachnospiraceae</taxon>
        <taxon>Enterocloster</taxon>
    </lineage>
</organism>
<dbReference type="InterPro" id="IPR027417">
    <property type="entry name" value="P-loop_NTPase"/>
</dbReference>
<gene>
    <name evidence="1" type="ORF">H9931_02240</name>
</gene>
<dbReference type="EMBL" id="DWWB01000007">
    <property type="protein sequence ID" value="HJC65527.1"/>
    <property type="molecule type" value="Genomic_DNA"/>
</dbReference>